<keyword evidence="4" id="KW-0539">Nucleus</keyword>
<evidence type="ECO:0000256" key="4">
    <source>
        <dbReference type="ARBA" id="ARBA00023242"/>
    </source>
</evidence>
<evidence type="ECO:0000256" key="1">
    <source>
        <dbReference type="ARBA" id="ARBA00022722"/>
    </source>
</evidence>
<reference evidence="8 9" key="1">
    <citation type="submission" date="2020-12" db="EMBL/GenBank/DDBJ databases">
        <title>Metabolic potential, ecology and presence of endohyphal bacteria is reflected in genomic diversity of Mucoromycotina.</title>
        <authorList>
            <person name="Muszewska A."/>
            <person name="Okrasinska A."/>
            <person name="Steczkiewicz K."/>
            <person name="Drgas O."/>
            <person name="Orlowska M."/>
            <person name="Perlinska-Lenart U."/>
            <person name="Aleksandrzak-Piekarczyk T."/>
            <person name="Szatraj K."/>
            <person name="Zielenkiewicz U."/>
            <person name="Pilsyk S."/>
            <person name="Malc E."/>
            <person name="Mieczkowski P."/>
            <person name="Kruszewska J.S."/>
            <person name="Biernat P."/>
            <person name="Pawlowska J."/>
        </authorList>
    </citation>
    <scope>NUCLEOTIDE SEQUENCE [LARGE SCALE GENOMIC DNA]</scope>
    <source>
        <strain evidence="8 9">CBS 142.35</strain>
    </source>
</reference>
<dbReference type="GO" id="GO:0000175">
    <property type="term" value="F:3'-5'-RNA exonuclease activity"/>
    <property type="evidence" value="ECO:0007669"/>
    <property type="project" value="TreeGrafter"/>
</dbReference>
<evidence type="ECO:0000313" key="8">
    <source>
        <dbReference type="EMBL" id="KAG2225411.1"/>
    </source>
</evidence>
<gene>
    <name evidence="8" type="ORF">INT45_010047</name>
</gene>
<evidence type="ECO:0000256" key="2">
    <source>
        <dbReference type="ARBA" id="ARBA00022801"/>
    </source>
</evidence>
<dbReference type="Pfam" id="PF09749">
    <property type="entry name" value="HVSL"/>
    <property type="match status" value="1"/>
</dbReference>
<comment type="caution">
    <text evidence="8">The sequence shown here is derived from an EMBL/GenBank/DDBJ whole genome shotgun (WGS) entry which is preliminary data.</text>
</comment>
<evidence type="ECO:0000256" key="3">
    <source>
        <dbReference type="ARBA" id="ARBA00023239"/>
    </source>
</evidence>
<keyword evidence="3" id="KW-0456">Lyase</keyword>
<proteinExistence type="predicted"/>
<dbReference type="OrthoDB" id="49151at2759"/>
<accession>A0A8H7VJR8</accession>
<protein>
    <recommendedName>
        <fullName evidence="5">U6 snRNA phosphodiesterase 1</fullName>
    </recommendedName>
    <alternativeName>
        <fullName evidence="6">3'-5' RNA exonuclease USB1</fullName>
    </alternativeName>
</protein>
<name>A0A8H7VJR8_9FUNG</name>
<organism evidence="8 9">
    <name type="scientific">Circinella minor</name>
    <dbReference type="NCBI Taxonomy" id="1195481"/>
    <lineage>
        <taxon>Eukaryota</taxon>
        <taxon>Fungi</taxon>
        <taxon>Fungi incertae sedis</taxon>
        <taxon>Mucoromycota</taxon>
        <taxon>Mucoromycotina</taxon>
        <taxon>Mucoromycetes</taxon>
        <taxon>Mucorales</taxon>
        <taxon>Lichtheimiaceae</taxon>
        <taxon>Circinella</taxon>
    </lineage>
</organism>
<dbReference type="Gene3D" id="3.90.1140.10">
    <property type="entry name" value="Cyclic phosphodiesterase"/>
    <property type="match status" value="1"/>
</dbReference>
<keyword evidence="2" id="KW-0378">Hydrolase</keyword>
<evidence type="ECO:0000256" key="7">
    <source>
        <dbReference type="SAM" id="MobiDB-lite"/>
    </source>
</evidence>
<dbReference type="GO" id="GO:0016829">
    <property type="term" value="F:lyase activity"/>
    <property type="evidence" value="ECO:0007669"/>
    <property type="project" value="UniProtKB-KW"/>
</dbReference>
<dbReference type="GO" id="GO:0034477">
    <property type="term" value="P:U6 snRNA 3'-end processing"/>
    <property type="evidence" value="ECO:0007669"/>
    <property type="project" value="InterPro"/>
</dbReference>
<dbReference type="PANTHER" id="PTHR13522:SF3">
    <property type="entry name" value="U6 SNRNA PHOSPHODIESTERASE 1"/>
    <property type="match status" value="1"/>
</dbReference>
<dbReference type="PANTHER" id="PTHR13522">
    <property type="entry name" value="U6 SNRNA PHOSPHODIESTERASE 1"/>
    <property type="match status" value="1"/>
</dbReference>
<evidence type="ECO:0000313" key="9">
    <source>
        <dbReference type="Proteomes" id="UP000646827"/>
    </source>
</evidence>
<dbReference type="Proteomes" id="UP000646827">
    <property type="component" value="Unassembled WGS sequence"/>
</dbReference>
<dbReference type="InterPro" id="IPR027521">
    <property type="entry name" value="Usb1"/>
</dbReference>
<sequence length="241" mass="27370">MNSLVDYESSDSESSIHEEQLSSSSMPVLSDFFSPVQKKEDPSKHQGRIRTKAHIENSWASYVYVEVPISDEVKEILKYIIKKDEIYSNIEGNKLHISLSKCIFLKEHQLEMFIQKIRDQVTQDARHSFQLAFAQVSILTNDEKTRSFLTTEVGMGYNELSSLLKSVDFVMENLHLPVFYKPARFHASIAWSLSETPLKKAIGSIPTIAIDDLTTISHMVSKLIVKCGNRITEISLSKSVI</sequence>
<feature type="region of interest" description="Disordered" evidence="7">
    <location>
        <begin position="1"/>
        <end position="28"/>
    </location>
</feature>
<dbReference type="AlphaFoldDB" id="A0A8H7VJR8"/>
<dbReference type="EMBL" id="JAEPRB010000028">
    <property type="protein sequence ID" value="KAG2225411.1"/>
    <property type="molecule type" value="Genomic_DNA"/>
</dbReference>
<evidence type="ECO:0000256" key="6">
    <source>
        <dbReference type="ARBA" id="ARBA00030030"/>
    </source>
</evidence>
<keyword evidence="9" id="KW-1185">Reference proteome</keyword>
<dbReference type="GO" id="GO:0005634">
    <property type="term" value="C:nucleus"/>
    <property type="evidence" value="ECO:0007669"/>
    <property type="project" value="TreeGrafter"/>
</dbReference>
<keyword evidence="1" id="KW-0540">Nuclease</keyword>
<evidence type="ECO:0000256" key="5">
    <source>
        <dbReference type="ARBA" id="ARBA00029543"/>
    </source>
</evidence>